<feature type="region of interest" description="Disordered" evidence="1">
    <location>
        <begin position="57"/>
        <end position="76"/>
    </location>
</feature>
<evidence type="ECO:0000256" key="1">
    <source>
        <dbReference type="SAM" id="MobiDB-lite"/>
    </source>
</evidence>
<dbReference type="EMBL" id="VSRR010008573">
    <property type="protein sequence ID" value="MPC48949.1"/>
    <property type="molecule type" value="Genomic_DNA"/>
</dbReference>
<evidence type="ECO:0000313" key="2">
    <source>
        <dbReference type="EMBL" id="MPC48949.1"/>
    </source>
</evidence>
<feature type="compositionally biased region" description="Polar residues" evidence="1">
    <location>
        <begin position="57"/>
        <end position="66"/>
    </location>
</feature>
<feature type="compositionally biased region" description="Basic and acidic residues" evidence="1">
    <location>
        <begin position="1"/>
        <end position="22"/>
    </location>
</feature>
<reference evidence="2 3" key="1">
    <citation type="submission" date="2019-05" db="EMBL/GenBank/DDBJ databases">
        <title>Another draft genome of Portunus trituberculatus and its Hox gene families provides insights of decapod evolution.</title>
        <authorList>
            <person name="Jeong J.-H."/>
            <person name="Song I."/>
            <person name="Kim S."/>
            <person name="Choi T."/>
            <person name="Kim D."/>
            <person name="Ryu S."/>
            <person name="Kim W."/>
        </authorList>
    </citation>
    <scope>NUCLEOTIDE SEQUENCE [LARGE SCALE GENOMIC DNA]</scope>
    <source>
        <tissue evidence="2">Muscle</tissue>
    </source>
</reference>
<protein>
    <submittedName>
        <fullName evidence="2">Uncharacterized protein</fullName>
    </submittedName>
</protein>
<evidence type="ECO:0000313" key="3">
    <source>
        <dbReference type="Proteomes" id="UP000324222"/>
    </source>
</evidence>
<feature type="compositionally biased region" description="Basic and acidic residues" evidence="1">
    <location>
        <begin position="32"/>
        <end position="42"/>
    </location>
</feature>
<dbReference type="Proteomes" id="UP000324222">
    <property type="component" value="Unassembled WGS sequence"/>
</dbReference>
<accession>A0A5B7FUE8</accession>
<sequence length="76" mass="8206">MLRTDGDGRGGDHDGGDRKTEQGDNANDDDQDVHCHNDDCGERFMNTTVHSSLLGSHLQASPSVHNGRSWISGDIS</sequence>
<keyword evidence="3" id="KW-1185">Reference proteome</keyword>
<proteinExistence type="predicted"/>
<organism evidence="2 3">
    <name type="scientific">Portunus trituberculatus</name>
    <name type="common">Swimming crab</name>
    <name type="synonym">Neptunus trituberculatus</name>
    <dbReference type="NCBI Taxonomy" id="210409"/>
    <lineage>
        <taxon>Eukaryota</taxon>
        <taxon>Metazoa</taxon>
        <taxon>Ecdysozoa</taxon>
        <taxon>Arthropoda</taxon>
        <taxon>Crustacea</taxon>
        <taxon>Multicrustacea</taxon>
        <taxon>Malacostraca</taxon>
        <taxon>Eumalacostraca</taxon>
        <taxon>Eucarida</taxon>
        <taxon>Decapoda</taxon>
        <taxon>Pleocyemata</taxon>
        <taxon>Brachyura</taxon>
        <taxon>Eubrachyura</taxon>
        <taxon>Portunoidea</taxon>
        <taxon>Portunidae</taxon>
        <taxon>Portuninae</taxon>
        <taxon>Portunus</taxon>
    </lineage>
</organism>
<feature type="region of interest" description="Disordered" evidence="1">
    <location>
        <begin position="1"/>
        <end position="42"/>
    </location>
</feature>
<dbReference type="AlphaFoldDB" id="A0A5B7FUE8"/>
<name>A0A5B7FUE8_PORTR</name>
<gene>
    <name evidence="2" type="ORF">E2C01_042736</name>
</gene>
<comment type="caution">
    <text evidence="2">The sequence shown here is derived from an EMBL/GenBank/DDBJ whole genome shotgun (WGS) entry which is preliminary data.</text>
</comment>